<dbReference type="InterPro" id="IPR001296">
    <property type="entry name" value="Glyco_trans_1"/>
</dbReference>
<dbReference type="InterPro" id="IPR050194">
    <property type="entry name" value="Glycosyltransferase_grp1"/>
</dbReference>
<keyword evidence="3" id="KW-0808">Transferase</keyword>
<dbReference type="PANTHER" id="PTHR45947">
    <property type="entry name" value="SULFOQUINOVOSYL TRANSFERASE SQD2"/>
    <property type="match status" value="1"/>
</dbReference>
<protein>
    <submittedName>
        <fullName evidence="3">Glycosyl transferase family 1</fullName>
    </submittedName>
</protein>
<feature type="domain" description="Glycosyltransferase subfamily 4-like N-terminal" evidence="2">
    <location>
        <begin position="50"/>
        <end position="209"/>
    </location>
</feature>
<dbReference type="SUPFAM" id="SSF53756">
    <property type="entry name" value="UDP-Glycosyltransferase/glycogen phosphorylase"/>
    <property type="match status" value="1"/>
</dbReference>
<evidence type="ECO:0000259" key="2">
    <source>
        <dbReference type="Pfam" id="PF13579"/>
    </source>
</evidence>
<proteinExistence type="predicted"/>
<accession>A0AA44XZR1</accession>
<dbReference type="PANTHER" id="PTHR45947:SF3">
    <property type="entry name" value="SULFOQUINOVOSYL TRANSFERASE SQD2"/>
    <property type="match status" value="1"/>
</dbReference>
<reference evidence="3 4" key="1">
    <citation type="submission" date="2018-03" db="EMBL/GenBank/DDBJ databases">
        <authorList>
            <person name="Nguyen K."/>
            <person name="Fouts D."/>
            <person name="Sutton G."/>
        </authorList>
    </citation>
    <scope>NUCLEOTIDE SEQUENCE [LARGE SCALE GENOMIC DNA]</scope>
    <source>
        <strain evidence="3 4">AU3578</strain>
    </source>
</reference>
<evidence type="ECO:0000259" key="1">
    <source>
        <dbReference type="Pfam" id="PF00534"/>
    </source>
</evidence>
<dbReference type="Pfam" id="PF13579">
    <property type="entry name" value="Glyco_trans_4_4"/>
    <property type="match status" value="1"/>
</dbReference>
<comment type="caution">
    <text evidence="3">The sequence shown here is derived from an EMBL/GenBank/DDBJ whole genome shotgun (WGS) entry which is preliminary data.</text>
</comment>
<dbReference type="AlphaFoldDB" id="A0AA44XZR1"/>
<dbReference type="Pfam" id="PF00534">
    <property type="entry name" value="Glycos_transf_1"/>
    <property type="match status" value="1"/>
</dbReference>
<name>A0AA44XZR1_BURVI</name>
<evidence type="ECO:0000313" key="4">
    <source>
        <dbReference type="Proteomes" id="UP000237632"/>
    </source>
</evidence>
<dbReference type="Proteomes" id="UP000237632">
    <property type="component" value="Unassembled WGS sequence"/>
</dbReference>
<feature type="domain" description="Glycosyl transferase family 1" evidence="1">
    <location>
        <begin position="226"/>
        <end position="355"/>
    </location>
</feature>
<dbReference type="Gene3D" id="3.40.50.2000">
    <property type="entry name" value="Glycogen Phosphorylase B"/>
    <property type="match status" value="2"/>
</dbReference>
<dbReference type="InterPro" id="IPR028098">
    <property type="entry name" value="Glyco_trans_4-like_N"/>
</dbReference>
<evidence type="ECO:0000313" key="3">
    <source>
        <dbReference type="EMBL" id="PRH41616.1"/>
    </source>
</evidence>
<dbReference type="GO" id="GO:0016757">
    <property type="term" value="F:glycosyltransferase activity"/>
    <property type="evidence" value="ECO:0007669"/>
    <property type="project" value="InterPro"/>
</dbReference>
<sequence length="429" mass="47919">MMAIWLLLRCGNYRRKVSVGNNELIFGQYSTGALVHSIAVVTPSISRNAGGLLDAVSGLVLRLPESGIEPHVFGLEDAYTQEDRHAWGAVRVTTAKAVGPKSVGYSPAMRRALLKSDVALVHTHGIWMHPSSDVVAWHRKHRKPYLISPHGMLDRWILRRSRIKKWIALAGYERAHLSGATCFHALSLEEARGIRDAGFKQPIAIIPNGVDMPVTEVQSRPPWWNGSYEGKRLLLYFGRLHPKKGLDNLLSAWKSMFQENKLGPGLELIVGGWGDQSYIDHLQRIVENRAADYRVRFVGPQFEEAKRQTYAACHGLILPSFSEGLPMVPLEAWSLGVPCALTDACNLPEGFDAAAAFRIREDVEDIKRFLAAFGSMSDNELSMIGERGRSLVEQRFVWSSVSQRMAAVYRWMLGEAGRPDWVVQGGERL</sequence>
<dbReference type="EMBL" id="PVHK01000100">
    <property type="protein sequence ID" value="PRH41616.1"/>
    <property type="molecule type" value="Genomic_DNA"/>
</dbReference>
<gene>
    <name evidence="3" type="ORF">C6T65_14585</name>
</gene>
<organism evidence="3 4">
    <name type="scientific">Burkholderia vietnamiensis</name>
    <dbReference type="NCBI Taxonomy" id="60552"/>
    <lineage>
        <taxon>Bacteria</taxon>
        <taxon>Pseudomonadati</taxon>
        <taxon>Pseudomonadota</taxon>
        <taxon>Betaproteobacteria</taxon>
        <taxon>Burkholderiales</taxon>
        <taxon>Burkholderiaceae</taxon>
        <taxon>Burkholderia</taxon>
        <taxon>Burkholderia cepacia complex</taxon>
    </lineage>
</organism>